<dbReference type="PROSITE" id="PS50003">
    <property type="entry name" value="PH_DOMAIN"/>
    <property type="match status" value="1"/>
</dbReference>
<dbReference type="InterPro" id="IPR008936">
    <property type="entry name" value="Rho_GTPase_activation_prot"/>
</dbReference>
<dbReference type="FunFam" id="1.10.555.10:FF:000015">
    <property type="entry name" value="rho GTPase-activating protein 25 isoform X1"/>
    <property type="match status" value="1"/>
</dbReference>
<dbReference type="Pfam" id="PF00169">
    <property type="entry name" value="PH"/>
    <property type="match status" value="1"/>
</dbReference>
<dbReference type="RefSeq" id="XP_010897524.1">
    <property type="nucleotide sequence ID" value="XM_010899222.5"/>
</dbReference>
<dbReference type="InterPro" id="IPR011993">
    <property type="entry name" value="PH-like_dom_sf"/>
</dbReference>
<keyword evidence="8" id="KW-1185">Reference proteome</keyword>
<dbReference type="InterPro" id="IPR001849">
    <property type="entry name" value="PH_domain"/>
</dbReference>
<dbReference type="InParanoid" id="A0A3P8XYW5"/>
<dbReference type="AlphaFoldDB" id="A0A3P8XYW5"/>
<organism evidence="7 8">
    <name type="scientific">Esox lucius</name>
    <name type="common">Northern pike</name>
    <dbReference type="NCBI Taxonomy" id="8010"/>
    <lineage>
        <taxon>Eukaryota</taxon>
        <taxon>Metazoa</taxon>
        <taxon>Chordata</taxon>
        <taxon>Craniata</taxon>
        <taxon>Vertebrata</taxon>
        <taxon>Euteleostomi</taxon>
        <taxon>Actinopterygii</taxon>
        <taxon>Neopterygii</taxon>
        <taxon>Teleostei</taxon>
        <taxon>Protacanthopterygii</taxon>
        <taxon>Esociformes</taxon>
        <taxon>Esocidae</taxon>
        <taxon>Esox</taxon>
    </lineage>
</organism>
<keyword evidence="2" id="KW-0597">Phosphoprotein</keyword>
<dbReference type="PROSITE" id="PS50238">
    <property type="entry name" value="RHOGAP"/>
    <property type="match status" value="1"/>
</dbReference>
<dbReference type="PANTHER" id="PTHR15228">
    <property type="entry name" value="SPERMATHECAL PHYSIOLOGY VARIANT"/>
    <property type="match status" value="1"/>
</dbReference>
<dbReference type="Pfam" id="PF00620">
    <property type="entry name" value="RhoGAP"/>
    <property type="match status" value="1"/>
</dbReference>
<dbReference type="GO" id="GO:0007165">
    <property type="term" value="P:signal transduction"/>
    <property type="evidence" value="ECO:0007669"/>
    <property type="project" value="InterPro"/>
</dbReference>
<evidence type="ECO:0000256" key="4">
    <source>
        <dbReference type="SAM" id="MobiDB-lite"/>
    </source>
</evidence>
<feature type="compositionally biased region" description="Polar residues" evidence="4">
    <location>
        <begin position="399"/>
        <end position="421"/>
    </location>
</feature>
<feature type="compositionally biased region" description="Basic and acidic residues" evidence="4">
    <location>
        <begin position="448"/>
        <end position="458"/>
    </location>
</feature>
<feature type="region of interest" description="Disordered" evidence="4">
    <location>
        <begin position="550"/>
        <end position="598"/>
    </location>
</feature>
<keyword evidence="3" id="KW-0175">Coiled coil</keyword>
<accession>A0A3P8XYW5</accession>
<evidence type="ECO:0000256" key="3">
    <source>
        <dbReference type="ARBA" id="ARBA00023054"/>
    </source>
</evidence>
<keyword evidence="1" id="KW-0343">GTPase activation</keyword>
<dbReference type="SMART" id="SM00233">
    <property type="entry name" value="PH"/>
    <property type="match status" value="1"/>
</dbReference>
<dbReference type="GeneID" id="105027234"/>
<dbReference type="SUPFAM" id="SSF48350">
    <property type="entry name" value="GTPase activation domain, GAP"/>
    <property type="match status" value="1"/>
</dbReference>
<evidence type="ECO:0000313" key="8">
    <source>
        <dbReference type="Proteomes" id="UP000265140"/>
    </source>
</evidence>
<evidence type="ECO:0000259" key="5">
    <source>
        <dbReference type="PROSITE" id="PS50003"/>
    </source>
</evidence>
<dbReference type="KEGG" id="els:105027234"/>
<evidence type="ECO:0000313" key="7">
    <source>
        <dbReference type="Ensembl" id="ENSELUP00000032311.2"/>
    </source>
</evidence>
<protein>
    <submittedName>
        <fullName evidence="7">Rho GTPase activating protein 22</fullName>
    </submittedName>
</protein>
<dbReference type="Gene3D" id="1.10.555.10">
    <property type="entry name" value="Rho GTPase activation protein"/>
    <property type="match status" value="1"/>
</dbReference>
<reference evidence="8" key="1">
    <citation type="journal article" date="2014" name="PLoS ONE">
        <title>The genome and linkage map of the northern pike (Esox lucius): conserved synteny revealed between the salmonid sister group and the Neoteleostei.</title>
        <authorList>
            <person name="Rondeau E.B."/>
            <person name="Minkley D.R."/>
            <person name="Leong J.S."/>
            <person name="Messmer A.M."/>
            <person name="Jantzen J.R."/>
            <person name="von Schalburg K.R."/>
            <person name="Lemon C."/>
            <person name="Bird N.H."/>
            <person name="Koop B.F."/>
        </authorList>
    </citation>
    <scope>NUCLEOTIDE SEQUENCE</scope>
</reference>
<reference evidence="7" key="3">
    <citation type="submission" date="2025-08" db="UniProtKB">
        <authorList>
            <consortium name="Ensembl"/>
        </authorList>
    </citation>
    <scope>IDENTIFICATION</scope>
</reference>
<dbReference type="RefSeq" id="XP_019903061.1">
    <property type="nucleotide sequence ID" value="XM_020047502.3"/>
</dbReference>
<feature type="compositionally biased region" description="Low complexity" evidence="4">
    <location>
        <begin position="469"/>
        <end position="482"/>
    </location>
</feature>
<dbReference type="CTD" id="562503"/>
<feature type="compositionally biased region" description="Gly residues" evidence="4">
    <location>
        <begin position="483"/>
        <end position="493"/>
    </location>
</feature>
<feature type="region of interest" description="Disordered" evidence="4">
    <location>
        <begin position="514"/>
        <end position="535"/>
    </location>
</feature>
<evidence type="ECO:0000256" key="1">
    <source>
        <dbReference type="ARBA" id="ARBA00022468"/>
    </source>
</evidence>
<feature type="compositionally biased region" description="Basic and acidic residues" evidence="4">
    <location>
        <begin position="430"/>
        <end position="440"/>
    </location>
</feature>
<dbReference type="GO" id="GO:0005925">
    <property type="term" value="C:focal adhesion"/>
    <property type="evidence" value="ECO:0007669"/>
    <property type="project" value="TreeGrafter"/>
</dbReference>
<feature type="domain" description="PH" evidence="5">
    <location>
        <begin position="33"/>
        <end position="140"/>
    </location>
</feature>
<name>A0A3P8XYW5_ESOLU</name>
<evidence type="ECO:0000259" key="6">
    <source>
        <dbReference type="PROSITE" id="PS50238"/>
    </source>
</evidence>
<dbReference type="Bgee" id="ENSELUG00000010189">
    <property type="expression patterns" value="Expressed in spleen and 13 other cell types or tissues"/>
</dbReference>
<feature type="region of interest" description="Disordered" evidence="4">
    <location>
        <begin position="389"/>
        <end position="498"/>
    </location>
</feature>
<dbReference type="PANTHER" id="PTHR15228:SF22">
    <property type="entry name" value="RHO GTPASE-ACTIVATING PROTEIN 22"/>
    <property type="match status" value="1"/>
</dbReference>
<dbReference type="OMA" id="PPQHELK"/>
<dbReference type="InterPro" id="IPR051025">
    <property type="entry name" value="RhoGAP"/>
</dbReference>
<dbReference type="Proteomes" id="UP000265140">
    <property type="component" value="Chromosome 6"/>
</dbReference>
<dbReference type="GO" id="GO:0005096">
    <property type="term" value="F:GTPase activator activity"/>
    <property type="evidence" value="ECO:0007669"/>
    <property type="project" value="UniProtKB-KW"/>
</dbReference>
<feature type="compositionally biased region" description="Polar residues" evidence="4">
    <location>
        <begin position="582"/>
        <end position="598"/>
    </location>
</feature>
<dbReference type="GO" id="GO:0051056">
    <property type="term" value="P:regulation of small GTPase mediated signal transduction"/>
    <property type="evidence" value="ECO:0007669"/>
    <property type="project" value="UniProtKB-ARBA"/>
</dbReference>
<dbReference type="OrthoDB" id="185175at2759"/>
<reference evidence="7" key="4">
    <citation type="submission" date="2025-09" db="UniProtKB">
        <authorList>
            <consortium name="Ensembl"/>
        </authorList>
    </citation>
    <scope>IDENTIFICATION</scope>
</reference>
<dbReference type="Ensembl" id="ENSELUT00000003540.3">
    <property type="protein sequence ID" value="ENSELUP00000032311.2"/>
    <property type="gene ID" value="ENSELUG00000010189.3"/>
</dbReference>
<reference evidence="7" key="2">
    <citation type="submission" date="2020-02" db="EMBL/GenBank/DDBJ databases">
        <title>Esox lucius (northern pike) genome, fEsoLuc1, primary haplotype.</title>
        <authorList>
            <person name="Myers G."/>
            <person name="Karagic N."/>
            <person name="Meyer A."/>
            <person name="Pippel M."/>
            <person name="Reichard M."/>
            <person name="Winkler S."/>
            <person name="Tracey A."/>
            <person name="Sims Y."/>
            <person name="Howe K."/>
            <person name="Rhie A."/>
            <person name="Formenti G."/>
            <person name="Durbin R."/>
            <person name="Fedrigo O."/>
            <person name="Jarvis E.D."/>
        </authorList>
    </citation>
    <scope>NUCLEOTIDE SEQUENCE [LARGE SCALE GENOMIC DNA]</scope>
</reference>
<dbReference type="InterPro" id="IPR000198">
    <property type="entry name" value="RhoGAP_dom"/>
</dbReference>
<evidence type="ECO:0000256" key="2">
    <source>
        <dbReference type="ARBA" id="ARBA00022553"/>
    </source>
</evidence>
<dbReference type="SMART" id="SM00324">
    <property type="entry name" value="RhoGAP"/>
    <property type="match status" value="1"/>
</dbReference>
<dbReference type="SUPFAM" id="SSF50729">
    <property type="entry name" value="PH domain-like"/>
    <property type="match status" value="1"/>
</dbReference>
<sequence>MTTMLSPKNRQARRARSKSMVMGRCSSPLCQEVALKAGWLKRQRTIMRNWQLRWFVLRSDALYFYKDQEETKPQGCILLHGSQVSELSANQDEAGRHLFEIVPGGRGEKDRSGLSESLLLMANSQSDMEDWVKAIRRAIWAPLGWGIFGQHLEDTVKCESGSVSGGNPPLVPLLVQQCVRFIRQHGLTEEGLFRMPGQTNHVRELQDAFDCGDKPLFDSNTDVHTVASLLKLYLRELPEPVVPYKNYTDFLVTAQLLAKDQEEGIQELARQVKALPQVNYNLLRYICRFLDEVQSHASQNKMSVQNLATVFGPNILRPKLEDPQTMMEGSSQVQHLMMVLISEHSRLYQGAAVNPTDDRSASPRTPHCWATSIQRGKVEWFSQEDMLSSTIPARPHPSNEPNGTSQEPLRTLPTSAASSLETGPIPQGRAEGDSGGKKDAGPGGMAERQGEGKSERKILGITGGNLTPSKQSKSLSSWRSLKGGSGGVRGKIGGSAVDVSTGTERNWLKSGLSSFRSHRRTASTGEGLKESSLYPKETLKSSLQDSYAESSLSLNDPSHSRKSLLKDSSSQIDSSCSSVSSTHPQVNPSLSVRRTSHSNRISTYDNVTVTTCSQSLPGGSPSPWTSCEISLAESTGSEHDTVNSELGSGQAVAGSSVLGDSSSALDLCVSSIGCSEGERGDDVIGQRSGENEDLFTLVTELKEEMKRQRNRYEARIGGAMFKSSPPVCSFGRRSRPGEEEAAYAGDPTGELGTCKAGRRNSECSATKRDGGVLCYARRPDHWHTYRLNRADTRIPAELL</sequence>
<dbReference type="GeneTree" id="ENSGT00950000183015"/>
<feature type="compositionally biased region" description="Low complexity" evidence="4">
    <location>
        <begin position="566"/>
        <end position="581"/>
    </location>
</feature>
<dbReference type="Gene3D" id="2.30.29.30">
    <property type="entry name" value="Pleckstrin-homology domain (PH domain)/Phosphotyrosine-binding domain (PTB)"/>
    <property type="match status" value="1"/>
</dbReference>
<proteinExistence type="predicted"/>
<feature type="domain" description="Rho-GAP" evidence="6">
    <location>
        <begin position="150"/>
        <end position="348"/>
    </location>
</feature>